<dbReference type="PANTHER" id="PTHR36435">
    <property type="entry name" value="SLR1288 PROTEIN"/>
    <property type="match status" value="1"/>
</dbReference>
<keyword evidence="4" id="KW-1185">Reference proteome</keyword>
<dbReference type="EMBL" id="JAHOPB010000001">
    <property type="protein sequence ID" value="MBU8873635.1"/>
    <property type="molecule type" value="Genomic_DNA"/>
</dbReference>
<accession>A0ABS6II24</accession>
<feature type="transmembrane region" description="Helical" evidence="1">
    <location>
        <begin position="59"/>
        <end position="81"/>
    </location>
</feature>
<keyword evidence="3" id="KW-0645">Protease</keyword>
<dbReference type="GO" id="GO:0008237">
    <property type="term" value="F:metallopeptidase activity"/>
    <property type="evidence" value="ECO:0007669"/>
    <property type="project" value="UniProtKB-KW"/>
</dbReference>
<keyword evidence="3" id="KW-0378">Hydrolase</keyword>
<gene>
    <name evidence="3" type="ORF">KQ910_07660</name>
</gene>
<dbReference type="Proteomes" id="UP000727907">
    <property type="component" value="Unassembled WGS sequence"/>
</dbReference>
<feature type="transmembrane region" description="Helical" evidence="1">
    <location>
        <begin position="135"/>
        <end position="166"/>
    </location>
</feature>
<sequence>MLAFLVAAPLIGLAAFWLLPDRTNLSMLAIFFAAGLLGIAVAVLPLGRNAPAALGLRPVGWRPIVLAVVGTTVLSFVVSQLGPQPEGVRQVTEGIQGVRALQTLAVLGILAPLAEELVFRGLLYGWLAGRWNNLVAFVISSLAFAAAHAEPVHILLVLPLGFWFGWLRWRTGSLVPTIVAHMINNTIAVAAAAFLGGS</sequence>
<evidence type="ECO:0000259" key="2">
    <source>
        <dbReference type="Pfam" id="PF02517"/>
    </source>
</evidence>
<reference evidence="3 4" key="1">
    <citation type="submission" date="2021-06" db="EMBL/GenBank/DDBJ databases">
        <authorList>
            <person name="Lee D.H."/>
        </authorList>
    </citation>
    <scope>NUCLEOTIDE SEQUENCE [LARGE SCALE GENOMIC DNA]</scope>
    <source>
        <strain evidence="3 4">MMS21-HV4-11</strain>
    </source>
</reference>
<dbReference type="PANTHER" id="PTHR36435:SF1">
    <property type="entry name" value="CAAX AMINO TERMINAL PROTEASE FAMILY PROTEIN"/>
    <property type="match status" value="1"/>
</dbReference>
<feature type="domain" description="CAAX prenyl protease 2/Lysostaphin resistance protein A-like" evidence="2">
    <location>
        <begin position="102"/>
        <end position="187"/>
    </location>
</feature>
<evidence type="ECO:0000313" key="4">
    <source>
        <dbReference type="Proteomes" id="UP000727907"/>
    </source>
</evidence>
<protein>
    <submittedName>
        <fullName evidence="3">CPBP family intramembrane metalloprotease</fullName>
    </submittedName>
</protein>
<feature type="transmembrane region" description="Helical" evidence="1">
    <location>
        <begin position="178"/>
        <end position="197"/>
    </location>
</feature>
<feature type="transmembrane region" description="Helical" evidence="1">
    <location>
        <begin position="28"/>
        <end position="47"/>
    </location>
</feature>
<dbReference type="InterPro" id="IPR052710">
    <property type="entry name" value="CAAX_protease"/>
</dbReference>
<keyword evidence="1" id="KW-0812">Transmembrane</keyword>
<organism evidence="3 4">
    <name type="scientific">Reyranella humidisoli</name>
    <dbReference type="NCBI Taxonomy" id="2849149"/>
    <lineage>
        <taxon>Bacteria</taxon>
        <taxon>Pseudomonadati</taxon>
        <taxon>Pseudomonadota</taxon>
        <taxon>Alphaproteobacteria</taxon>
        <taxon>Hyphomicrobiales</taxon>
        <taxon>Reyranellaceae</taxon>
        <taxon>Reyranella</taxon>
    </lineage>
</organism>
<dbReference type="Pfam" id="PF02517">
    <property type="entry name" value="Rce1-like"/>
    <property type="match status" value="1"/>
</dbReference>
<evidence type="ECO:0000256" key="1">
    <source>
        <dbReference type="SAM" id="Phobius"/>
    </source>
</evidence>
<keyword evidence="1" id="KW-0472">Membrane</keyword>
<feature type="transmembrane region" description="Helical" evidence="1">
    <location>
        <begin position="101"/>
        <end position="123"/>
    </location>
</feature>
<keyword evidence="3" id="KW-0482">Metalloprotease</keyword>
<comment type="caution">
    <text evidence="3">The sequence shown here is derived from an EMBL/GenBank/DDBJ whole genome shotgun (WGS) entry which is preliminary data.</text>
</comment>
<evidence type="ECO:0000313" key="3">
    <source>
        <dbReference type="EMBL" id="MBU8873635.1"/>
    </source>
</evidence>
<proteinExistence type="predicted"/>
<keyword evidence="1" id="KW-1133">Transmembrane helix</keyword>
<dbReference type="InterPro" id="IPR003675">
    <property type="entry name" value="Rce1/LyrA-like_dom"/>
</dbReference>
<name>A0ABS6II24_9HYPH</name>
<dbReference type="RefSeq" id="WP_216957961.1">
    <property type="nucleotide sequence ID" value="NZ_JAHOPB010000001.1"/>
</dbReference>